<feature type="region of interest" description="Disordered" evidence="1">
    <location>
        <begin position="365"/>
        <end position="399"/>
    </location>
</feature>
<dbReference type="SUPFAM" id="SSF56024">
    <property type="entry name" value="Phospholipase D/nuclease"/>
    <property type="match status" value="2"/>
</dbReference>
<feature type="domain" description="PLD phosphodiesterase" evidence="2">
    <location>
        <begin position="208"/>
        <end position="235"/>
    </location>
</feature>
<dbReference type="CDD" id="cd09110">
    <property type="entry name" value="PLDc_CLS_1"/>
    <property type="match status" value="1"/>
</dbReference>
<feature type="region of interest" description="Disordered" evidence="1">
    <location>
        <begin position="297"/>
        <end position="331"/>
    </location>
</feature>
<dbReference type="Gene3D" id="3.30.870.10">
    <property type="entry name" value="Endonuclease Chain A"/>
    <property type="match status" value="2"/>
</dbReference>
<dbReference type="OrthoDB" id="14911at2759"/>
<evidence type="ECO:0000256" key="1">
    <source>
        <dbReference type="SAM" id="MobiDB-lite"/>
    </source>
</evidence>
<dbReference type="SMART" id="SM00155">
    <property type="entry name" value="PLDc"/>
    <property type="match status" value="2"/>
</dbReference>
<dbReference type="GO" id="GO:0030572">
    <property type="term" value="F:phosphatidyltransferase activity"/>
    <property type="evidence" value="ECO:0007669"/>
    <property type="project" value="UniProtKB-ARBA"/>
</dbReference>
<dbReference type="Pfam" id="PF13091">
    <property type="entry name" value="PLDc_2"/>
    <property type="match status" value="2"/>
</dbReference>
<feature type="compositionally biased region" description="Polar residues" evidence="1">
    <location>
        <begin position="305"/>
        <end position="315"/>
    </location>
</feature>
<dbReference type="PROSITE" id="PS50035">
    <property type="entry name" value="PLD"/>
    <property type="match status" value="2"/>
</dbReference>
<dbReference type="KEGG" id="dfa:DFA_06427"/>
<dbReference type="RefSeq" id="XP_004362128.1">
    <property type="nucleotide sequence ID" value="XM_004362071.1"/>
</dbReference>
<evidence type="ECO:0000259" key="2">
    <source>
        <dbReference type="PROSITE" id="PS50035"/>
    </source>
</evidence>
<evidence type="ECO:0000313" key="4">
    <source>
        <dbReference type="Proteomes" id="UP000007797"/>
    </source>
</evidence>
<dbReference type="InterPro" id="IPR001736">
    <property type="entry name" value="PLipase_D/transphosphatidylase"/>
</dbReference>
<dbReference type="AlphaFoldDB" id="F4PIZ1"/>
<dbReference type="GO" id="GO:0032049">
    <property type="term" value="P:cardiolipin biosynthetic process"/>
    <property type="evidence" value="ECO:0007669"/>
    <property type="project" value="UniProtKB-ARBA"/>
</dbReference>
<sequence length="620" mass="71977">MTTTVTPTTKYYTIKYYFQNHFYNNQQQQQKDRNSKDHQKHRQIQLSSNLVENTRLVNSLSKKMSHTLKQTPRLFDALKKTRLWWKDIIDRRTMKKLYLLESWSNGNDVTIYFDGDQTFESMWQSIENAKETINIETYTIEPDSIGLKTLDLLTKAQQRGCKVKFVYDAIGSSSISDAHLKDLKESGASITKFNPLMNLISFDSNIPIMFRNHRKMIVVDNAVGYIGGMNISQKYAGKQLGTNYFRDTHVKIVGPAVLDLAAAFYSKKRDSKASLSVAQNDQHIQLYNTIKQQHIERKKDDFENQNDNDNSYPWRSTSSSSSSSSSSTIRLGDLTNLTPTERQIEIDRFLYDRYYDYFSDFANEADEQEHDDEEEDNENVEVDEIEDDESEIEDDGIEEEDDDLYGGLTHDDMMVNNNKYGAGVIVKKSHRVKGVSVQVLESNLLRGKRNLQRSLSIMLKDCKKYCYITTPYFLPPKILRRSIMDIAARGVEVRLLTSGKSDVPWIRMASHYLYKPLLESGVRIFEMYGTTLHSKTMVFDGKFSTIGSYNLDFMSQRNLEVMISMPDERIARQLEAQFKKDILKSHEITIDYLSNRSWFEKIYSFLAYQFSRIVRPSAIK</sequence>
<dbReference type="InterPro" id="IPR025202">
    <property type="entry name" value="PLD-like_dom"/>
</dbReference>
<dbReference type="GeneID" id="14875895"/>
<name>F4PIZ1_CACFS</name>
<keyword evidence="4" id="KW-1185">Reference proteome</keyword>
<dbReference type="Proteomes" id="UP000007797">
    <property type="component" value="Unassembled WGS sequence"/>
</dbReference>
<proteinExistence type="predicted"/>
<dbReference type="PANTHER" id="PTHR21248:SF22">
    <property type="entry name" value="PHOSPHOLIPASE D"/>
    <property type="match status" value="1"/>
</dbReference>
<reference evidence="4" key="1">
    <citation type="journal article" date="2011" name="Genome Res.">
        <title>Phylogeny-wide analysis of social amoeba genomes highlights ancient origins for complex intercellular communication.</title>
        <authorList>
            <person name="Heidel A.J."/>
            <person name="Lawal H.M."/>
            <person name="Felder M."/>
            <person name="Schilde C."/>
            <person name="Helps N.R."/>
            <person name="Tunggal B."/>
            <person name="Rivero F."/>
            <person name="John U."/>
            <person name="Schleicher M."/>
            <person name="Eichinger L."/>
            <person name="Platzer M."/>
            <person name="Noegel A.A."/>
            <person name="Schaap P."/>
            <person name="Gloeckner G."/>
        </authorList>
    </citation>
    <scope>NUCLEOTIDE SEQUENCE [LARGE SCALE GENOMIC DNA]</scope>
    <source>
        <strain evidence="4">SH3</strain>
    </source>
</reference>
<dbReference type="PANTHER" id="PTHR21248">
    <property type="entry name" value="CARDIOLIPIN SYNTHASE"/>
    <property type="match status" value="1"/>
</dbReference>
<feature type="compositionally biased region" description="Low complexity" evidence="1">
    <location>
        <begin position="316"/>
        <end position="328"/>
    </location>
</feature>
<dbReference type="OMA" id="WITTPYY"/>
<dbReference type="CDD" id="cd09159">
    <property type="entry name" value="PLDc_ybhO_like_2"/>
    <property type="match status" value="1"/>
</dbReference>
<accession>F4PIZ1</accession>
<protein>
    <submittedName>
        <fullName evidence="3">Phospholipase D</fullName>
    </submittedName>
</protein>
<dbReference type="STRING" id="1054147.F4PIZ1"/>
<organism evidence="3 4">
    <name type="scientific">Cavenderia fasciculata</name>
    <name type="common">Slime mold</name>
    <name type="synonym">Dictyostelium fasciculatum</name>
    <dbReference type="NCBI Taxonomy" id="261658"/>
    <lineage>
        <taxon>Eukaryota</taxon>
        <taxon>Amoebozoa</taxon>
        <taxon>Evosea</taxon>
        <taxon>Eumycetozoa</taxon>
        <taxon>Dictyostelia</taxon>
        <taxon>Acytosteliales</taxon>
        <taxon>Cavenderiaceae</taxon>
        <taxon>Cavenderia</taxon>
    </lineage>
</organism>
<evidence type="ECO:0000313" key="3">
    <source>
        <dbReference type="EMBL" id="EGG24277.1"/>
    </source>
</evidence>
<dbReference type="EMBL" id="GL883007">
    <property type="protein sequence ID" value="EGG24277.1"/>
    <property type="molecule type" value="Genomic_DNA"/>
</dbReference>
<feature type="domain" description="PLD phosphodiesterase" evidence="2">
    <location>
        <begin position="528"/>
        <end position="555"/>
    </location>
</feature>
<gene>
    <name evidence="3" type="ORF">DFA_06427</name>
</gene>